<evidence type="ECO:0000259" key="3">
    <source>
        <dbReference type="Pfam" id="PF00561"/>
    </source>
</evidence>
<dbReference type="PRINTS" id="PR00111">
    <property type="entry name" value="ABHYDROLASE"/>
</dbReference>
<name>A0ABU9VMV1_9BACI</name>
<dbReference type="InterPro" id="IPR000073">
    <property type="entry name" value="AB_hydrolase_1"/>
</dbReference>
<keyword evidence="5" id="KW-1185">Reference proteome</keyword>
<comment type="caution">
    <text evidence="4">The sequence shown here is derived from an EMBL/GenBank/DDBJ whole genome shotgun (WGS) entry which is preliminary data.</text>
</comment>
<dbReference type="InterPro" id="IPR051677">
    <property type="entry name" value="AfsR-DnrI-RedD_regulator"/>
</dbReference>
<keyword evidence="1" id="KW-0805">Transcription regulation</keyword>
<feature type="domain" description="AB hydrolase-1" evidence="3">
    <location>
        <begin position="25"/>
        <end position="136"/>
    </location>
</feature>
<dbReference type="InterPro" id="IPR029058">
    <property type="entry name" value="AB_hydrolase_fold"/>
</dbReference>
<evidence type="ECO:0000256" key="1">
    <source>
        <dbReference type="ARBA" id="ARBA00023015"/>
    </source>
</evidence>
<dbReference type="GO" id="GO:0016787">
    <property type="term" value="F:hydrolase activity"/>
    <property type="evidence" value="ECO:0007669"/>
    <property type="project" value="UniProtKB-KW"/>
</dbReference>
<dbReference type="Pfam" id="PF00561">
    <property type="entry name" value="Abhydrolase_1"/>
    <property type="match status" value="1"/>
</dbReference>
<dbReference type="SUPFAM" id="SSF53474">
    <property type="entry name" value="alpha/beta-Hydrolases"/>
    <property type="match status" value="1"/>
</dbReference>
<dbReference type="SUPFAM" id="SSF46894">
    <property type="entry name" value="C-terminal effector domain of the bipartite response regulators"/>
    <property type="match status" value="1"/>
</dbReference>
<dbReference type="Proteomes" id="UP001418796">
    <property type="component" value="Unassembled WGS sequence"/>
</dbReference>
<dbReference type="InterPro" id="IPR016032">
    <property type="entry name" value="Sig_transdc_resp-reg_C-effctor"/>
</dbReference>
<dbReference type="RefSeq" id="WP_343131581.1">
    <property type="nucleotide sequence ID" value="NZ_JBCITK010000001.1"/>
</dbReference>
<organism evidence="4 5">
    <name type="scientific">Alkalicoccobacillus gibsonii</name>
    <dbReference type="NCBI Taxonomy" id="79881"/>
    <lineage>
        <taxon>Bacteria</taxon>
        <taxon>Bacillati</taxon>
        <taxon>Bacillota</taxon>
        <taxon>Bacilli</taxon>
        <taxon>Bacillales</taxon>
        <taxon>Bacillaceae</taxon>
        <taxon>Alkalicoccobacillus</taxon>
    </lineage>
</organism>
<accession>A0ABU9VMV1</accession>
<evidence type="ECO:0000256" key="2">
    <source>
        <dbReference type="ARBA" id="ARBA00023163"/>
    </source>
</evidence>
<reference evidence="4 5" key="1">
    <citation type="submission" date="2024-03" db="EMBL/GenBank/DDBJ databases">
        <title>Bacilli Hybrid Assemblies.</title>
        <authorList>
            <person name="Kovac J."/>
        </authorList>
    </citation>
    <scope>NUCLEOTIDE SEQUENCE [LARGE SCALE GENOMIC DNA]</scope>
    <source>
        <strain evidence="4 5">FSL R7-0666</strain>
    </source>
</reference>
<dbReference type="PANTHER" id="PTHR35807">
    <property type="entry name" value="TRANSCRIPTIONAL REGULATOR REDD-RELATED"/>
    <property type="match status" value="1"/>
</dbReference>
<proteinExistence type="predicted"/>
<dbReference type="Gene3D" id="1.10.10.10">
    <property type="entry name" value="Winged helix-like DNA-binding domain superfamily/Winged helix DNA-binding domain"/>
    <property type="match status" value="1"/>
</dbReference>
<dbReference type="InterPro" id="IPR036388">
    <property type="entry name" value="WH-like_DNA-bd_sf"/>
</dbReference>
<evidence type="ECO:0000313" key="4">
    <source>
        <dbReference type="EMBL" id="MEN0644957.1"/>
    </source>
</evidence>
<keyword evidence="2" id="KW-0804">Transcription</keyword>
<gene>
    <name evidence="4" type="ORF">MKY91_17510</name>
</gene>
<sequence length="522" mass="60501">MPTIYIDHQPIFYKHYKHSTPSADTVVLAHGCLSDHELFNDLLPYILPNFSVVLYDLRGFGQSGLVDDSADVLNLYVYARDLHQLLATLELTDGVHLVGFHIGASTMLRYTTMYPDNVKTLSLMGLPCTPPHLVERVYEHRQSLGNYGEVIPFEYFDQVVTLLPDEHPRRIQLREKMKHEDLPVYNQMMKLMVYHDPIPDLKDIQTPTMIMTGSNDVLFPAYYLDLQVVSLPHIRSIPITNAASLVMVDCPEPVARKLIRFMNIKPIKQVIHDPLVERMNENIRLYVEKVHQQARDSLVIKPELRIDALSQFRVVREGRELLEGWNKRFSKQILLYLLFHRSTTREQLCEVLWPGVPIAKAKKNLRVYLNYLKTVIGDKDAPETYIVIDREHIHLAGLVESDAVEFTTLLQRATSSTIPKQKIRLVEEVLATVHQPMLRVSYDEWFLAMRFQIEEEFIELLQWATDYSQVIGEERCMIVGLKKAIVAVPDDRIYDCLIELFEHLGDEDGRVMWMKKKNAIDI</sequence>
<protein>
    <submittedName>
        <fullName evidence="4">Alpha/beta fold hydrolase</fullName>
    </submittedName>
</protein>
<evidence type="ECO:0000313" key="5">
    <source>
        <dbReference type="Proteomes" id="UP001418796"/>
    </source>
</evidence>
<keyword evidence="4" id="KW-0378">Hydrolase</keyword>
<dbReference type="Gene3D" id="3.40.50.1820">
    <property type="entry name" value="alpha/beta hydrolase"/>
    <property type="match status" value="1"/>
</dbReference>
<dbReference type="EMBL" id="JBCITK010000001">
    <property type="protein sequence ID" value="MEN0644957.1"/>
    <property type="molecule type" value="Genomic_DNA"/>
</dbReference>